<dbReference type="GO" id="GO:0006355">
    <property type="term" value="P:regulation of DNA-templated transcription"/>
    <property type="evidence" value="ECO:0007669"/>
    <property type="project" value="TreeGrafter"/>
</dbReference>
<evidence type="ECO:0000256" key="7">
    <source>
        <dbReference type="ARBA" id="ARBA00023159"/>
    </source>
</evidence>
<evidence type="ECO:0000256" key="8">
    <source>
        <dbReference type="ARBA" id="ARBA00023163"/>
    </source>
</evidence>
<evidence type="ECO:0000256" key="9">
    <source>
        <dbReference type="PROSITE-ProRule" id="PRU00169"/>
    </source>
</evidence>
<organism evidence="11 12">
    <name type="scientific">Paenibacillus cellulosilyticus</name>
    <dbReference type="NCBI Taxonomy" id="375489"/>
    <lineage>
        <taxon>Bacteria</taxon>
        <taxon>Bacillati</taxon>
        <taxon>Bacillota</taxon>
        <taxon>Bacilli</taxon>
        <taxon>Bacillales</taxon>
        <taxon>Paenibacillaceae</taxon>
        <taxon>Paenibacillus</taxon>
    </lineage>
</organism>
<evidence type="ECO:0000256" key="1">
    <source>
        <dbReference type="ARBA" id="ARBA00004496"/>
    </source>
</evidence>
<keyword evidence="8" id="KW-0804">Transcription</keyword>
<evidence type="ECO:0000313" key="11">
    <source>
        <dbReference type="EMBL" id="PWV89433.1"/>
    </source>
</evidence>
<dbReference type="GO" id="GO:0000156">
    <property type="term" value="F:phosphorelay response regulator activity"/>
    <property type="evidence" value="ECO:0007669"/>
    <property type="project" value="TreeGrafter"/>
</dbReference>
<dbReference type="InterPro" id="IPR001789">
    <property type="entry name" value="Sig_transdc_resp-reg_receiver"/>
</dbReference>
<evidence type="ECO:0000256" key="4">
    <source>
        <dbReference type="ARBA" id="ARBA00023012"/>
    </source>
</evidence>
<dbReference type="PANTHER" id="PTHR48111:SF44">
    <property type="entry name" value="TRANSCRIPTIONAL REGULATORY PROTEIN RESD"/>
    <property type="match status" value="1"/>
</dbReference>
<sequence>MKRILLVDDEWRIRKLLRMYLEREHYLIDEAENGEDALRMALSYNYKLIMLDVMMPGMTGIEMCRSIRRHKQMNRLMLSP</sequence>
<dbReference type="GO" id="GO:0032993">
    <property type="term" value="C:protein-DNA complex"/>
    <property type="evidence" value="ECO:0007669"/>
    <property type="project" value="TreeGrafter"/>
</dbReference>
<proteinExistence type="predicted"/>
<keyword evidence="2" id="KW-0963">Cytoplasm</keyword>
<keyword evidence="4" id="KW-0902">Two-component regulatory system</keyword>
<keyword evidence="6" id="KW-0238">DNA-binding</keyword>
<keyword evidence="12" id="KW-1185">Reference proteome</keyword>
<keyword evidence="7" id="KW-0010">Activator</keyword>
<accession>A0A2V2YCI2</accession>
<protein>
    <submittedName>
        <fullName evidence="11">Response regulator receiver domain-containing protein</fullName>
    </submittedName>
</protein>
<evidence type="ECO:0000256" key="5">
    <source>
        <dbReference type="ARBA" id="ARBA00023015"/>
    </source>
</evidence>
<evidence type="ECO:0000256" key="2">
    <source>
        <dbReference type="ARBA" id="ARBA00022490"/>
    </source>
</evidence>
<comment type="caution">
    <text evidence="11">The sequence shown here is derived from an EMBL/GenBank/DDBJ whole genome shotgun (WGS) entry which is preliminary data.</text>
</comment>
<dbReference type="Gene3D" id="3.40.50.2300">
    <property type="match status" value="1"/>
</dbReference>
<dbReference type="GO" id="GO:0005829">
    <property type="term" value="C:cytosol"/>
    <property type="evidence" value="ECO:0007669"/>
    <property type="project" value="TreeGrafter"/>
</dbReference>
<evidence type="ECO:0000256" key="6">
    <source>
        <dbReference type="ARBA" id="ARBA00023125"/>
    </source>
</evidence>
<keyword evidence="5" id="KW-0805">Transcription regulation</keyword>
<dbReference type="SUPFAM" id="SSF52172">
    <property type="entry name" value="CheY-like"/>
    <property type="match status" value="1"/>
</dbReference>
<evidence type="ECO:0000259" key="10">
    <source>
        <dbReference type="PROSITE" id="PS50110"/>
    </source>
</evidence>
<dbReference type="PROSITE" id="PS50110">
    <property type="entry name" value="RESPONSE_REGULATORY"/>
    <property type="match status" value="1"/>
</dbReference>
<feature type="modified residue" description="4-aspartylphosphate" evidence="9">
    <location>
        <position position="52"/>
    </location>
</feature>
<keyword evidence="3 9" id="KW-0597">Phosphoprotein</keyword>
<dbReference type="Pfam" id="PF00072">
    <property type="entry name" value="Response_reg"/>
    <property type="match status" value="1"/>
</dbReference>
<dbReference type="PANTHER" id="PTHR48111">
    <property type="entry name" value="REGULATOR OF RPOS"/>
    <property type="match status" value="1"/>
</dbReference>
<dbReference type="EMBL" id="QGTQ01000045">
    <property type="protein sequence ID" value="PWV89433.1"/>
    <property type="molecule type" value="Genomic_DNA"/>
</dbReference>
<reference evidence="11 12" key="1">
    <citation type="submission" date="2018-05" db="EMBL/GenBank/DDBJ databases">
        <title>Genomic Encyclopedia of Type Strains, Phase III (KMG-III): the genomes of soil and plant-associated and newly described type strains.</title>
        <authorList>
            <person name="Whitman W."/>
        </authorList>
    </citation>
    <scope>NUCLEOTIDE SEQUENCE [LARGE SCALE GENOMIC DNA]</scope>
    <source>
        <strain evidence="11 12">CECT 5696</strain>
    </source>
</reference>
<name>A0A2V2YCI2_9BACL</name>
<dbReference type="SMART" id="SM00448">
    <property type="entry name" value="REC"/>
    <property type="match status" value="1"/>
</dbReference>
<comment type="subcellular location">
    <subcellularLocation>
        <location evidence="1">Cytoplasm</location>
    </subcellularLocation>
</comment>
<dbReference type="AlphaFoldDB" id="A0A2V2YCI2"/>
<gene>
    <name evidence="11" type="ORF">DFQ01_14530</name>
</gene>
<evidence type="ECO:0000313" key="12">
    <source>
        <dbReference type="Proteomes" id="UP000246635"/>
    </source>
</evidence>
<evidence type="ECO:0000256" key="3">
    <source>
        <dbReference type="ARBA" id="ARBA00022553"/>
    </source>
</evidence>
<dbReference type="Proteomes" id="UP000246635">
    <property type="component" value="Unassembled WGS sequence"/>
</dbReference>
<dbReference type="CDD" id="cd17574">
    <property type="entry name" value="REC_OmpR"/>
    <property type="match status" value="1"/>
</dbReference>
<feature type="domain" description="Response regulatory" evidence="10">
    <location>
        <begin position="3"/>
        <end position="80"/>
    </location>
</feature>
<dbReference type="InterPro" id="IPR011006">
    <property type="entry name" value="CheY-like_superfamily"/>
</dbReference>
<dbReference type="GO" id="GO:0000976">
    <property type="term" value="F:transcription cis-regulatory region binding"/>
    <property type="evidence" value="ECO:0007669"/>
    <property type="project" value="TreeGrafter"/>
</dbReference>
<dbReference type="InterPro" id="IPR039420">
    <property type="entry name" value="WalR-like"/>
</dbReference>
<dbReference type="FunFam" id="3.40.50.2300:FF:000001">
    <property type="entry name" value="DNA-binding response regulator PhoB"/>
    <property type="match status" value="1"/>
</dbReference>